<name>A0A1W4WD02_AGRPL</name>
<dbReference type="STRING" id="224129.A0A1W4WD02"/>
<dbReference type="KEGG" id="apln:108734694"/>
<gene>
    <name evidence="3" type="primary">LOC108734694</name>
</gene>
<dbReference type="Proteomes" id="UP000192223">
    <property type="component" value="Unplaced"/>
</dbReference>
<proteinExistence type="predicted"/>
<organism evidence="2 3">
    <name type="scientific">Agrilus planipennis</name>
    <name type="common">Emerald ash borer</name>
    <name type="synonym">Agrilus marcopoli</name>
    <dbReference type="NCBI Taxonomy" id="224129"/>
    <lineage>
        <taxon>Eukaryota</taxon>
        <taxon>Metazoa</taxon>
        <taxon>Ecdysozoa</taxon>
        <taxon>Arthropoda</taxon>
        <taxon>Hexapoda</taxon>
        <taxon>Insecta</taxon>
        <taxon>Pterygota</taxon>
        <taxon>Neoptera</taxon>
        <taxon>Endopterygota</taxon>
        <taxon>Coleoptera</taxon>
        <taxon>Polyphaga</taxon>
        <taxon>Elateriformia</taxon>
        <taxon>Buprestoidea</taxon>
        <taxon>Buprestidae</taxon>
        <taxon>Agrilinae</taxon>
        <taxon>Agrilus</taxon>
    </lineage>
</organism>
<evidence type="ECO:0000313" key="3">
    <source>
        <dbReference type="RefSeq" id="XP_018321844.1"/>
    </source>
</evidence>
<feature type="region of interest" description="Disordered" evidence="1">
    <location>
        <begin position="448"/>
        <end position="474"/>
    </location>
</feature>
<sequence>MEKLFLFEIIIETINFKLNPAPHRDDIIIYISLGDIFFLKSFYSAFSQLEVQQIPTTPTIEYNTGKSYIFTYPVEKFRNVLKENPLLLTFYEENSAVGFAALPWHDAFIYMVDENITYSTINSPPVCYTDEVDIMRGSKRIGTTHVFVRLTCFGKSLSTLFQVAEVPNTLQARQFFFRGMGREIVFQAQRYGLGASSEIIPVAPLFNSPHGVGDEDSFETVLNESKASQFSYFKGNRKSVGGVDRYNIQNLTMKDFQNCLCKNPDCPGNASFRQFGLDILKQNKRKRITRSSDDDIPIDHGLTHVTGSIEGYGPCSSYRRPKQLQQSFIPKDANKHKCLRGGSPLRLKGGGNEKIEFKERKPFNFEQLASFGLEDPATTCKSLLNEFDKCIESFKDTIGPCKTATCSYAPNVFQKKCICPSSIRNRMLNSGNSQESLTFEIDEPQKPICKKKSENQEPTTKASDPEFSVPKVSTSRESQCDPCKIIQECMASTPDKSQENDNAVINSNVYTEKVSACGIPNCPHSRLVCTKVDKNFKSRQIKPACGSVNCPFAKQIIGTANEDDMLSLQYLSLKPEATCGKYTSPYKVPNEVPLPPIHWDCPEPLPEGNCRNPDCPFLPEILRKLKPKSIIDEILKSDIKESCGNPCCPYCCYPPTPPCGNPACPCCVSPPLCNSPPPSPCKVQSPAPYQPPPPLAYKMGKPCGCNLEARASPPPCGNPLCPNNNSNQLENSKITCPNIECPNKSDNESEQPEVTLPPKVYDDEIPCQPRQNASGAYDPCRNPNCRFAKVDNVCINPKCVYNKTAIEDTWCGDTACYLDSKYFEKGEEDFCKQLICPRISFTGFLYK</sequence>
<keyword evidence="2" id="KW-1185">Reference proteome</keyword>
<accession>A0A1W4WD02</accession>
<evidence type="ECO:0000313" key="2">
    <source>
        <dbReference type="Proteomes" id="UP000192223"/>
    </source>
</evidence>
<evidence type="ECO:0000256" key="1">
    <source>
        <dbReference type="SAM" id="MobiDB-lite"/>
    </source>
</evidence>
<dbReference type="OrthoDB" id="7883086at2759"/>
<dbReference type="AlphaFoldDB" id="A0A1W4WD02"/>
<dbReference type="GeneID" id="108734694"/>
<dbReference type="Pfam" id="PF14924">
    <property type="entry name" value="MAP10_N"/>
    <property type="match status" value="1"/>
</dbReference>
<reference evidence="3" key="1">
    <citation type="submission" date="2025-08" db="UniProtKB">
        <authorList>
            <consortium name="RefSeq"/>
        </authorList>
    </citation>
    <scope>IDENTIFICATION</scope>
    <source>
        <tissue evidence="3">Entire body</tissue>
    </source>
</reference>
<dbReference type="InParanoid" id="A0A1W4WD02"/>
<protein>
    <submittedName>
        <fullName evidence="3">Uncharacterized protein LOC108734694</fullName>
    </submittedName>
</protein>
<dbReference type="RefSeq" id="XP_018321844.1">
    <property type="nucleotide sequence ID" value="XM_018466342.2"/>
</dbReference>